<gene>
    <name evidence="1" type="ORF">C1J01_19985</name>
</gene>
<sequence>METMSTRSAAVLTGTAGAARMFVAALAFTSAYVGFSAYGAATSDTRAEQITLSSRALPVTAPAAEVAPAKNGEIAVSVVADGGCARSYEARSLLVNPEPGQSMRYGWRLARWSPATKTWRTYLRGHDGFAGAERTAEWRAQISGNPGWYRVELTAGGEAVTSERFQVSC</sequence>
<keyword evidence="2" id="KW-1185">Reference proteome</keyword>
<evidence type="ECO:0000313" key="2">
    <source>
        <dbReference type="Proteomes" id="UP000249304"/>
    </source>
</evidence>
<evidence type="ECO:0000313" key="1">
    <source>
        <dbReference type="EMBL" id="PZG16797.1"/>
    </source>
</evidence>
<dbReference type="Proteomes" id="UP000249304">
    <property type="component" value="Unassembled WGS sequence"/>
</dbReference>
<proteinExistence type="predicted"/>
<name>A0A2W2F5C8_9ACTN</name>
<dbReference type="EMBL" id="POUD01000078">
    <property type="protein sequence ID" value="PZG16797.1"/>
    <property type="molecule type" value="Genomic_DNA"/>
</dbReference>
<dbReference type="AlphaFoldDB" id="A0A2W2F5C8"/>
<organism evidence="1 2">
    <name type="scientific">Nonomuraea aridisoli</name>
    <dbReference type="NCBI Taxonomy" id="2070368"/>
    <lineage>
        <taxon>Bacteria</taxon>
        <taxon>Bacillati</taxon>
        <taxon>Actinomycetota</taxon>
        <taxon>Actinomycetes</taxon>
        <taxon>Streptosporangiales</taxon>
        <taxon>Streptosporangiaceae</taxon>
        <taxon>Nonomuraea</taxon>
    </lineage>
</organism>
<comment type="caution">
    <text evidence="1">The sequence shown here is derived from an EMBL/GenBank/DDBJ whole genome shotgun (WGS) entry which is preliminary data.</text>
</comment>
<protein>
    <submittedName>
        <fullName evidence="1">Uncharacterized protein</fullName>
    </submittedName>
</protein>
<reference evidence="1 2" key="1">
    <citation type="submission" date="2018-01" db="EMBL/GenBank/DDBJ databases">
        <title>Draft genome sequence of Nonomuraea sp. KC333.</title>
        <authorList>
            <person name="Sahin N."/>
            <person name="Saygin H."/>
            <person name="Ay H."/>
        </authorList>
    </citation>
    <scope>NUCLEOTIDE SEQUENCE [LARGE SCALE GENOMIC DNA]</scope>
    <source>
        <strain evidence="1 2">KC333</strain>
    </source>
</reference>
<accession>A0A2W2F5C8</accession>